<organism evidence="4 5">
    <name type="scientific">Ephemerocybe angulata</name>
    <dbReference type="NCBI Taxonomy" id="980116"/>
    <lineage>
        <taxon>Eukaryota</taxon>
        <taxon>Fungi</taxon>
        <taxon>Dikarya</taxon>
        <taxon>Basidiomycota</taxon>
        <taxon>Agaricomycotina</taxon>
        <taxon>Agaricomycetes</taxon>
        <taxon>Agaricomycetidae</taxon>
        <taxon>Agaricales</taxon>
        <taxon>Agaricineae</taxon>
        <taxon>Psathyrellaceae</taxon>
        <taxon>Ephemerocybe</taxon>
    </lineage>
</organism>
<dbReference type="SUPFAM" id="SSF56219">
    <property type="entry name" value="DNase I-like"/>
    <property type="match status" value="1"/>
</dbReference>
<gene>
    <name evidence="4" type="ORF">DFP72DRAFT_824596</name>
</gene>
<evidence type="ECO:0000256" key="1">
    <source>
        <dbReference type="SAM" id="Coils"/>
    </source>
</evidence>
<dbReference type="OrthoDB" id="3047174at2759"/>
<dbReference type="Pfam" id="PF03372">
    <property type="entry name" value="Exo_endo_phos"/>
    <property type="match status" value="1"/>
</dbReference>
<dbReference type="InterPro" id="IPR005135">
    <property type="entry name" value="Endo/exonuclease/phosphatase"/>
</dbReference>
<dbReference type="GO" id="GO:0004527">
    <property type="term" value="F:exonuclease activity"/>
    <property type="evidence" value="ECO:0007669"/>
    <property type="project" value="UniProtKB-KW"/>
</dbReference>
<dbReference type="Gene3D" id="3.60.10.10">
    <property type="entry name" value="Endonuclease/exonuclease/phosphatase"/>
    <property type="match status" value="1"/>
</dbReference>
<dbReference type="GO" id="GO:0004519">
    <property type="term" value="F:endonuclease activity"/>
    <property type="evidence" value="ECO:0007669"/>
    <property type="project" value="UniProtKB-KW"/>
</dbReference>
<dbReference type="EMBL" id="JACGCI010000107">
    <property type="protein sequence ID" value="KAF6745324.1"/>
    <property type="molecule type" value="Genomic_DNA"/>
</dbReference>
<comment type="caution">
    <text evidence="4">The sequence shown here is derived from an EMBL/GenBank/DDBJ whole genome shotgun (WGS) entry which is preliminary data.</text>
</comment>
<reference evidence="4 5" key="1">
    <citation type="submission" date="2020-07" db="EMBL/GenBank/DDBJ databases">
        <title>Comparative genomics of pyrophilous fungi reveals a link between fire events and developmental genes.</title>
        <authorList>
            <consortium name="DOE Joint Genome Institute"/>
            <person name="Steindorff A.S."/>
            <person name="Carver A."/>
            <person name="Calhoun S."/>
            <person name="Stillman K."/>
            <person name="Liu H."/>
            <person name="Lipzen A."/>
            <person name="Pangilinan J."/>
            <person name="Labutti K."/>
            <person name="Bruns T.D."/>
            <person name="Grigoriev I.V."/>
        </authorList>
    </citation>
    <scope>NUCLEOTIDE SEQUENCE [LARGE SCALE GENOMIC DNA]</scope>
    <source>
        <strain evidence="4 5">CBS 144469</strain>
    </source>
</reference>
<sequence length="687" mass="77399">MVGGSGNADAAGATVDDPGGFGRRLGLHHPESGSEPLLPTERARTEGQGNAQVGLGDGRPTATTAQPALVVAGVRQANKKKPASRAALRIATLNMNGGGSSSANIRDKWSQINTLMRTGNIGVLALQETHLTKEKAQEYESIYHRLKIESSAHPTHPTSRSGVAVLVNKYTTQWKEMKTREIIAGAALLVTLKWHNENTVNILAVYAPTGSGQDNAAFWKEIKKIWEDDRTLPRVDVMLGDCNMVETGLDRLPAHPDPINTVNAMIELREALNLGDGWRLENPTLKNYTYSTKYTDQANSRSRIDRIYINYDIIERTREWRTAETSVKTDHLLVSAQISPKGTPFVGKGRSTAPDFITKYKESAEALVTVLRRHKASVEALIDAQKRGVRDPTNNIQTKWKEIKTSVLKTAREQAWKRASKVDQHIRDWEERREKTLQLENLDEEANLLLDEIEDEIRKWKVKKILRAKDKAAARHHLEGESNSKYDFSMNKNRKPRDSIAALRYPQDETTRHLPPNYTNSTKKMVEIATTHHSSIQEIEHHDMQPEEREHNRNVVINTIKTRVNEPQYNEIDGEFTRSEIEEALKSVPNGKAAGLDGIPVEIWKFYVSKHKETVGTEDETPDIIAILTAVFNDIATHGVAPDTEFAEGWLCPIYKKKDRTDISNYRPITVLNTDYKTLTRTIMNRL</sequence>
<evidence type="ECO:0000256" key="2">
    <source>
        <dbReference type="SAM" id="MobiDB-lite"/>
    </source>
</evidence>
<evidence type="ECO:0000313" key="5">
    <source>
        <dbReference type="Proteomes" id="UP000521943"/>
    </source>
</evidence>
<dbReference type="Proteomes" id="UP000521943">
    <property type="component" value="Unassembled WGS sequence"/>
</dbReference>
<evidence type="ECO:0000313" key="4">
    <source>
        <dbReference type="EMBL" id="KAF6745324.1"/>
    </source>
</evidence>
<keyword evidence="5" id="KW-1185">Reference proteome</keyword>
<keyword evidence="4" id="KW-0378">Hydrolase</keyword>
<keyword evidence="1" id="KW-0175">Coiled coil</keyword>
<dbReference type="PANTHER" id="PTHR19446">
    <property type="entry name" value="REVERSE TRANSCRIPTASES"/>
    <property type="match status" value="1"/>
</dbReference>
<dbReference type="AlphaFoldDB" id="A0A8H6LX37"/>
<keyword evidence="4" id="KW-0255">Endonuclease</keyword>
<accession>A0A8H6LX37</accession>
<proteinExistence type="predicted"/>
<feature type="region of interest" description="Disordered" evidence="2">
    <location>
        <begin position="1"/>
        <end position="39"/>
    </location>
</feature>
<keyword evidence="4" id="KW-0269">Exonuclease</keyword>
<keyword evidence="4" id="KW-0540">Nuclease</keyword>
<dbReference type="InterPro" id="IPR036691">
    <property type="entry name" value="Endo/exonu/phosph_ase_sf"/>
</dbReference>
<evidence type="ECO:0000259" key="3">
    <source>
        <dbReference type="Pfam" id="PF03372"/>
    </source>
</evidence>
<name>A0A8H6LX37_9AGAR</name>
<protein>
    <submittedName>
        <fullName evidence="4">Endonuclease/exonuclease/phosphatase</fullName>
    </submittedName>
</protein>
<feature type="non-terminal residue" evidence="4">
    <location>
        <position position="687"/>
    </location>
</feature>
<feature type="domain" description="Endonuclease/exonuclease/phosphatase" evidence="3">
    <location>
        <begin position="91"/>
        <end position="312"/>
    </location>
</feature>
<feature type="coiled-coil region" evidence="1">
    <location>
        <begin position="432"/>
        <end position="459"/>
    </location>
</feature>